<dbReference type="EMBL" id="LRGB01001813">
    <property type="protein sequence ID" value="KZS10396.1"/>
    <property type="molecule type" value="Genomic_DNA"/>
</dbReference>
<dbReference type="Proteomes" id="UP000076858">
    <property type="component" value="Unassembled WGS sequence"/>
</dbReference>
<dbReference type="AlphaFoldDB" id="A0A164TEC4"/>
<name>A0A164TEC4_9CRUS</name>
<organism evidence="1 2">
    <name type="scientific">Daphnia magna</name>
    <dbReference type="NCBI Taxonomy" id="35525"/>
    <lineage>
        <taxon>Eukaryota</taxon>
        <taxon>Metazoa</taxon>
        <taxon>Ecdysozoa</taxon>
        <taxon>Arthropoda</taxon>
        <taxon>Crustacea</taxon>
        <taxon>Branchiopoda</taxon>
        <taxon>Diplostraca</taxon>
        <taxon>Cladocera</taxon>
        <taxon>Anomopoda</taxon>
        <taxon>Daphniidae</taxon>
        <taxon>Daphnia</taxon>
    </lineage>
</organism>
<comment type="caution">
    <text evidence="1">The sequence shown here is derived from an EMBL/GenBank/DDBJ whole genome shotgun (WGS) entry which is preliminary data.</text>
</comment>
<evidence type="ECO:0008006" key="3">
    <source>
        <dbReference type="Google" id="ProtNLM"/>
    </source>
</evidence>
<sequence length="221" mass="25220">MMMKHLYIQHEDTRICISNKKANIFHVNRARINYRKCRIDKIISYSGTCLSTKEDISGEIISHISKIFKNQPSPDTLAGTEFQEVRDCFKPTPNLTAPIYLLEIRAALMAMKSKKSSGTDGIPYVTFPVLPRRLRDVIQFVYDRGCHDSSKFSIRGMGAAIVGVDFEKAYDLVNREALCRILDVMGYPTIFVLWLQTIAFVDDVTIFISCDKDFTRGVTFQ</sequence>
<keyword evidence="2" id="KW-1185">Reference proteome</keyword>
<reference evidence="1 2" key="1">
    <citation type="submission" date="2016-03" db="EMBL/GenBank/DDBJ databases">
        <title>EvidentialGene: Evidence-directed Construction of Genes on Genomes.</title>
        <authorList>
            <person name="Gilbert D.G."/>
            <person name="Choi J.-H."/>
            <person name="Mockaitis K."/>
            <person name="Colbourne J."/>
            <person name="Pfrender M."/>
        </authorList>
    </citation>
    <scope>NUCLEOTIDE SEQUENCE [LARGE SCALE GENOMIC DNA]</scope>
    <source>
        <strain evidence="1 2">Xinb3</strain>
        <tissue evidence="1">Complete organism</tissue>
    </source>
</reference>
<evidence type="ECO:0000313" key="1">
    <source>
        <dbReference type="EMBL" id="KZS10396.1"/>
    </source>
</evidence>
<accession>A0A164TEC4</accession>
<proteinExistence type="predicted"/>
<evidence type="ECO:0000313" key="2">
    <source>
        <dbReference type="Proteomes" id="UP000076858"/>
    </source>
</evidence>
<dbReference type="OrthoDB" id="6365292at2759"/>
<protein>
    <recommendedName>
        <fullName evidence="3">Reverse transcriptase domain-containing protein</fullName>
    </recommendedName>
</protein>
<gene>
    <name evidence="1" type="ORF">APZ42_025147</name>
</gene>